<dbReference type="Pfam" id="PF00348">
    <property type="entry name" value="polyprenyl_synt"/>
    <property type="match status" value="1"/>
</dbReference>
<reference evidence="8 9" key="1">
    <citation type="submission" date="2019-09" db="EMBL/GenBank/DDBJ databases">
        <authorList>
            <person name="Kevbrin V."/>
            <person name="Grouzdev D.S."/>
        </authorList>
    </citation>
    <scope>NUCLEOTIDE SEQUENCE [LARGE SCALE GENOMIC DNA]</scope>
    <source>
        <strain evidence="8 9">G-192</strain>
    </source>
</reference>
<dbReference type="EMBL" id="VWOJ01000002">
    <property type="protein sequence ID" value="KAA5804139.1"/>
    <property type="molecule type" value="Genomic_DNA"/>
</dbReference>
<comment type="similarity">
    <text evidence="2 7">Belongs to the FPP/GGPP synthase family.</text>
</comment>
<dbReference type="PANTHER" id="PTHR43281">
    <property type="entry name" value="FARNESYL DIPHOSPHATE SYNTHASE"/>
    <property type="match status" value="1"/>
</dbReference>
<evidence type="ECO:0000256" key="3">
    <source>
        <dbReference type="ARBA" id="ARBA00022679"/>
    </source>
</evidence>
<evidence type="ECO:0000256" key="1">
    <source>
        <dbReference type="ARBA" id="ARBA00001946"/>
    </source>
</evidence>
<accession>A0A5M6ZHB9</accession>
<dbReference type="Gene3D" id="1.10.600.10">
    <property type="entry name" value="Farnesyl Diphosphate Synthase"/>
    <property type="match status" value="1"/>
</dbReference>
<evidence type="ECO:0000313" key="9">
    <source>
        <dbReference type="Proteomes" id="UP000325122"/>
    </source>
</evidence>
<dbReference type="InterPro" id="IPR000092">
    <property type="entry name" value="Polyprenyl_synt"/>
</dbReference>
<dbReference type="AlphaFoldDB" id="A0A5M6ZHB9"/>
<evidence type="ECO:0000256" key="2">
    <source>
        <dbReference type="ARBA" id="ARBA00006706"/>
    </source>
</evidence>
<dbReference type="Proteomes" id="UP000325122">
    <property type="component" value="Unassembled WGS sequence"/>
</dbReference>
<evidence type="ECO:0000256" key="4">
    <source>
        <dbReference type="ARBA" id="ARBA00022723"/>
    </source>
</evidence>
<evidence type="ECO:0000256" key="6">
    <source>
        <dbReference type="ARBA" id="ARBA00023229"/>
    </source>
</evidence>
<protein>
    <submittedName>
        <fullName evidence="8">Polyprenyl synthetase family protein</fullName>
    </submittedName>
</protein>
<dbReference type="PROSITE" id="PS00723">
    <property type="entry name" value="POLYPRENYL_SYNTHASE_1"/>
    <property type="match status" value="1"/>
</dbReference>
<keyword evidence="9" id="KW-1185">Reference proteome</keyword>
<keyword evidence="3 7" id="KW-0808">Transferase</keyword>
<dbReference type="PANTHER" id="PTHR43281:SF1">
    <property type="entry name" value="FARNESYL DIPHOSPHATE SYNTHASE"/>
    <property type="match status" value="1"/>
</dbReference>
<organism evidence="8 9">
    <name type="scientific">Alkalicaulis satelles</name>
    <dbReference type="NCBI Taxonomy" id="2609175"/>
    <lineage>
        <taxon>Bacteria</taxon>
        <taxon>Pseudomonadati</taxon>
        <taxon>Pseudomonadota</taxon>
        <taxon>Alphaproteobacteria</taxon>
        <taxon>Maricaulales</taxon>
        <taxon>Maricaulaceae</taxon>
        <taxon>Alkalicaulis</taxon>
    </lineage>
</organism>
<keyword evidence="5" id="KW-0460">Magnesium</keyword>
<keyword evidence="6" id="KW-0414">Isoprene biosynthesis</keyword>
<comment type="caution">
    <text evidence="8">The sequence shown here is derived from an EMBL/GenBank/DDBJ whole genome shotgun (WGS) entry which is preliminary data.</text>
</comment>
<evidence type="ECO:0000256" key="7">
    <source>
        <dbReference type="RuleBase" id="RU004466"/>
    </source>
</evidence>
<dbReference type="GO" id="GO:0004659">
    <property type="term" value="F:prenyltransferase activity"/>
    <property type="evidence" value="ECO:0007669"/>
    <property type="project" value="InterPro"/>
</dbReference>
<evidence type="ECO:0000313" key="8">
    <source>
        <dbReference type="EMBL" id="KAA5804139.1"/>
    </source>
</evidence>
<name>A0A5M6ZHB9_9PROT</name>
<dbReference type="SFLD" id="SFLDS00005">
    <property type="entry name" value="Isoprenoid_Synthase_Type_I"/>
    <property type="match status" value="1"/>
</dbReference>
<dbReference type="RefSeq" id="WP_150023408.1">
    <property type="nucleotide sequence ID" value="NZ_VWOJ01000002.1"/>
</dbReference>
<dbReference type="PROSITE" id="PS00444">
    <property type="entry name" value="POLYPRENYL_SYNTHASE_2"/>
    <property type="match status" value="1"/>
</dbReference>
<evidence type="ECO:0000256" key="5">
    <source>
        <dbReference type="ARBA" id="ARBA00022842"/>
    </source>
</evidence>
<dbReference type="SUPFAM" id="SSF48576">
    <property type="entry name" value="Terpenoid synthases"/>
    <property type="match status" value="1"/>
</dbReference>
<dbReference type="CDD" id="cd00685">
    <property type="entry name" value="Trans_IPPS_HT"/>
    <property type="match status" value="1"/>
</dbReference>
<dbReference type="GO" id="GO:0046872">
    <property type="term" value="F:metal ion binding"/>
    <property type="evidence" value="ECO:0007669"/>
    <property type="project" value="UniProtKB-KW"/>
</dbReference>
<dbReference type="InterPro" id="IPR008949">
    <property type="entry name" value="Isoprenoid_synthase_dom_sf"/>
</dbReference>
<dbReference type="GO" id="GO:0008299">
    <property type="term" value="P:isoprenoid biosynthetic process"/>
    <property type="evidence" value="ECO:0007669"/>
    <property type="project" value="UniProtKB-KW"/>
</dbReference>
<sequence>MEADARIEAELRAALGRAAGTGCPPRFAAALEHAVFPGGARVRPKLCLAVAGACGDPDPALSGAVAAALELLHCASLVHDDLPAFDNADERRGHPSVHAAYGEPLAILAGDALIVLAFETVARAGAAAPERLPGLLSLIARAVGAPVGIAAGQAWESEPEVDVATYHRAKTGALFVGAVMAGAVSAGADPAPWRLMGEKIGEAYQVADDLLDAMGCADAGKPIGQDAALNRPSCARALGLDGAVARLRTLVAEAATAVPDCAGAPMLRELVTAQAKRLVPKNLAAAAA</sequence>
<proteinExistence type="inferred from homology"/>
<gene>
    <name evidence="8" type="ORF">F1654_09705</name>
</gene>
<dbReference type="InterPro" id="IPR033749">
    <property type="entry name" value="Polyprenyl_synt_CS"/>
</dbReference>
<comment type="cofactor">
    <cofactor evidence="1">
        <name>Mg(2+)</name>
        <dbReference type="ChEBI" id="CHEBI:18420"/>
    </cofactor>
</comment>
<keyword evidence="4" id="KW-0479">Metal-binding</keyword>